<dbReference type="InterPro" id="IPR001279">
    <property type="entry name" value="Metallo-B-lactamas"/>
</dbReference>
<dbReference type="OrthoDB" id="3327at2157"/>
<reference evidence="3 4" key="1">
    <citation type="submission" date="2018-11" db="EMBL/GenBank/DDBJ databases">
        <title>Taxonoimc description of Halomarina strain SPP-AMP-1.</title>
        <authorList>
            <person name="Pal Y."/>
            <person name="Srinivasana K."/>
            <person name="Verma A."/>
            <person name="Kumar P."/>
        </authorList>
    </citation>
    <scope>NUCLEOTIDE SEQUENCE [LARGE SCALE GENOMIC DNA]</scope>
    <source>
        <strain evidence="3 4">SPP-AMP-1</strain>
    </source>
</reference>
<name>A0A3P3R283_9EURY</name>
<dbReference type="InterPro" id="IPR052159">
    <property type="entry name" value="Competence_DNA_uptake"/>
</dbReference>
<gene>
    <name evidence="3" type="ORF">EIK79_17585</name>
</gene>
<dbReference type="Pfam" id="PF00753">
    <property type="entry name" value="Lactamase_B"/>
    <property type="match status" value="1"/>
</dbReference>
<dbReference type="PANTHER" id="PTHR30619:SF1">
    <property type="entry name" value="RECOMBINATION PROTEIN 2"/>
    <property type="match status" value="1"/>
</dbReference>
<evidence type="ECO:0000259" key="2">
    <source>
        <dbReference type="SMART" id="SM00849"/>
    </source>
</evidence>
<protein>
    <submittedName>
        <fullName evidence="3">MBL fold metallo-hydrolase</fullName>
    </submittedName>
</protein>
<feature type="compositionally biased region" description="Basic and acidic residues" evidence="1">
    <location>
        <begin position="466"/>
        <end position="479"/>
    </location>
</feature>
<dbReference type="SUPFAM" id="SSF56281">
    <property type="entry name" value="Metallo-hydrolase/oxidoreductase"/>
    <property type="match status" value="1"/>
</dbReference>
<dbReference type="InterPro" id="IPR036866">
    <property type="entry name" value="RibonucZ/Hydroxyglut_hydro"/>
</dbReference>
<evidence type="ECO:0000313" key="3">
    <source>
        <dbReference type="EMBL" id="RRJ27581.1"/>
    </source>
</evidence>
<feature type="domain" description="Metallo-beta-lactamase" evidence="2">
    <location>
        <begin position="22"/>
        <end position="201"/>
    </location>
</feature>
<dbReference type="AlphaFoldDB" id="A0A3P3R283"/>
<feature type="compositionally biased region" description="Acidic residues" evidence="1">
    <location>
        <begin position="412"/>
        <end position="437"/>
    </location>
</feature>
<evidence type="ECO:0000256" key="1">
    <source>
        <dbReference type="SAM" id="MobiDB-lite"/>
    </source>
</evidence>
<feature type="region of interest" description="Disordered" evidence="1">
    <location>
        <begin position="379"/>
        <end position="479"/>
    </location>
</feature>
<dbReference type="RefSeq" id="WP_124957083.1">
    <property type="nucleotide sequence ID" value="NZ_RRCH01000052.1"/>
</dbReference>
<dbReference type="SMART" id="SM00849">
    <property type="entry name" value="Lactamase_B"/>
    <property type="match status" value="1"/>
</dbReference>
<keyword evidence="4" id="KW-1185">Reference proteome</keyword>
<dbReference type="CDD" id="cd07731">
    <property type="entry name" value="ComA-like_MBL-fold"/>
    <property type="match status" value="1"/>
</dbReference>
<dbReference type="PANTHER" id="PTHR30619">
    <property type="entry name" value="DNA INTERNALIZATION/COMPETENCE PROTEIN COMEC/REC2"/>
    <property type="match status" value="1"/>
</dbReference>
<dbReference type="EMBL" id="RRCH01000052">
    <property type="protein sequence ID" value="RRJ27581.1"/>
    <property type="molecule type" value="Genomic_DNA"/>
</dbReference>
<dbReference type="InterPro" id="IPR035681">
    <property type="entry name" value="ComA-like_MBL"/>
</dbReference>
<evidence type="ECO:0000313" key="4">
    <source>
        <dbReference type="Proteomes" id="UP000282322"/>
    </source>
</evidence>
<accession>A0A3P3R283</accession>
<feature type="region of interest" description="Disordered" evidence="1">
    <location>
        <begin position="342"/>
        <end position="361"/>
    </location>
</feature>
<dbReference type="Proteomes" id="UP000282322">
    <property type="component" value="Unassembled WGS sequence"/>
</dbReference>
<proteinExistence type="predicted"/>
<comment type="caution">
    <text evidence="3">The sequence shown here is derived from an EMBL/GenBank/DDBJ whole genome shotgun (WGS) entry which is preliminary data.</text>
</comment>
<sequence length="479" mass="52750">MGDYVNSSSDGQFRVDMIDVGQGDSILLESEAGTTMLVDSGPGYNSDRVLDHLNDRNINYIDHFVTTHYDTDHIGGHPDIIEAYGSDHIGTMHAPHREGVEPPNTKTMDQFKDALEENDLRLNKIEEGDSFDLDGSEVNVLNPSQAVENTDRNENSVVMQVTHGDQGILLASDVEGEAETRLRQEYPVTLSHTNVTKVAHHGSENGTDFRSLVRSDPDSLLISSSLNNKYNINKNEYNTHPHDKMLKRVHDQQKDIGIYWTPVHGTTSTIVEEGKTQIKTASERDVLSAADVTALKYYGRSNDLGNSELANCDEIPFADLPDETPKWACEASVVNMDRTLAEATDQTEAERTTEEPTETIPQTNEELFEKIQAYADDREKSVADVLQSMQQKHTAASHDDTASSETTSADSEATDADQASDDESEIIDADDTAEETVEAGAEGVRIHDELRSTSVEDGGNTSTSKNSDKHRDEDMGSSL</sequence>
<organism evidence="3 4">
    <name type="scientific">Halocatena pleomorpha</name>
    <dbReference type="NCBI Taxonomy" id="1785090"/>
    <lineage>
        <taxon>Archaea</taxon>
        <taxon>Methanobacteriati</taxon>
        <taxon>Methanobacteriota</taxon>
        <taxon>Stenosarchaea group</taxon>
        <taxon>Halobacteria</taxon>
        <taxon>Halobacteriales</taxon>
        <taxon>Natronomonadaceae</taxon>
        <taxon>Halocatena</taxon>
    </lineage>
</organism>
<dbReference type="Gene3D" id="3.60.15.10">
    <property type="entry name" value="Ribonuclease Z/Hydroxyacylglutathione hydrolase-like"/>
    <property type="match status" value="1"/>
</dbReference>
<feature type="compositionally biased region" description="Polar residues" evidence="1">
    <location>
        <begin position="452"/>
        <end position="465"/>
    </location>
</feature>